<gene>
    <name evidence="1" type="ORF">EPA93_28285</name>
</gene>
<accession>A0A4P6JXB9</accession>
<evidence type="ECO:0000313" key="2">
    <source>
        <dbReference type="Proteomes" id="UP000290365"/>
    </source>
</evidence>
<keyword evidence="2" id="KW-1185">Reference proteome</keyword>
<dbReference type="EMBL" id="CP035758">
    <property type="protein sequence ID" value="QBD79666.1"/>
    <property type="molecule type" value="Genomic_DNA"/>
</dbReference>
<sequence>MGMNMGIYDQLQRMKNNNQPAPQEVQQAIANNDTPEKLTQAQKLAKDGQLTIGQAAQTAQDAQRWAQQAVDSFGISYFRP</sequence>
<dbReference type="KEGG" id="kbs:EPA93_28285"/>
<organism evidence="1 2">
    <name type="scientific">Ktedonosporobacter rubrisoli</name>
    <dbReference type="NCBI Taxonomy" id="2509675"/>
    <lineage>
        <taxon>Bacteria</taxon>
        <taxon>Bacillati</taxon>
        <taxon>Chloroflexota</taxon>
        <taxon>Ktedonobacteria</taxon>
        <taxon>Ktedonobacterales</taxon>
        <taxon>Ktedonosporobacteraceae</taxon>
        <taxon>Ktedonosporobacter</taxon>
    </lineage>
</organism>
<dbReference type="AlphaFoldDB" id="A0A4P6JXB9"/>
<evidence type="ECO:0000313" key="1">
    <source>
        <dbReference type="EMBL" id="QBD79666.1"/>
    </source>
</evidence>
<name>A0A4P6JXB9_KTERU</name>
<proteinExistence type="predicted"/>
<dbReference type="Proteomes" id="UP000290365">
    <property type="component" value="Chromosome"/>
</dbReference>
<dbReference type="RefSeq" id="WP_129890732.1">
    <property type="nucleotide sequence ID" value="NZ_CP035758.1"/>
</dbReference>
<protein>
    <submittedName>
        <fullName evidence="1">Uncharacterized protein</fullName>
    </submittedName>
</protein>
<reference evidence="1 2" key="1">
    <citation type="submission" date="2019-01" db="EMBL/GenBank/DDBJ databases">
        <title>Ktedonosporobacter rubrisoli SCAWS-G2.</title>
        <authorList>
            <person name="Huang Y."/>
            <person name="Yan B."/>
        </authorList>
    </citation>
    <scope>NUCLEOTIDE SEQUENCE [LARGE SCALE GENOMIC DNA]</scope>
    <source>
        <strain evidence="1 2">SCAWS-G2</strain>
    </source>
</reference>